<evidence type="ECO:0000313" key="3">
    <source>
        <dbReference type="Proteomes" id="UP000241118"/>
    </source>
</evidence>
<dbReference type="EMBL" id="PYAX01000032">
    <property type="protein sequence ID" value="PSL43150.1"/>
    <property type="molecule type" value="Genomic_DNA"/>
</dbReference>
<keyword evidence="3" id="KW-1185">Reference proteome</keyword>
<evidence type="ECO:0000313" key="2">
    <source>
        <dbReference type="EMBL" id="PSL43150.1"/>
    </source>
</evidence>
<gene>
    <name evidence="2" type="ORF">B0I31_1323</name>
</gene>
<evidence type="ECO:0000259" key="1">
    <source>
        <dbReference type="Pfam" id="PF21234"/>
    </source>
</evidence>
<dbReference type="AlphaFoldDB" id="A0A2P8HAC9"/>
<dbReference type="Gene3D" id="1.10.8.1060">
    <property type="entry name" value="Corynebacterium glutamicum thioredoxin-dependent arsenate reductase, N-terminal domain"/>
    <property type="match status" value="1"/>
</dbReference>
<dbReference type="InterPro" id="IPR048716">
    <property type="entry name" value="Phosphatase-like_N"/>
</dbReference>
<organism evidence="2 3">
    <name type="scientific">Saccharothrix carnea</name>
    <dbReference type="NCBI Taxonomy" id="1280637"/>
    <lineage>
        <taxon>Bacteria</taxon>
        <taxon>Bacillati</taxon>
        <taxon>Actinomycetota</taxon>
        <taxon>Actinomycetes</taxon>
        <taxon>Pseudonocardiales</taxon>
        <taxon>Pseudonocardiaceae</taxon>
        <taxon>Saccharothrix</taxon>
    </lineage>
</organism>
<protein>
    <recommendedName>
        <fullName evidence="1">Protein-tyrosine-phosphatase-like N-terminal domain-containing protein</fullName>
    </recommendedName>
</protein>
<reference evidence="2 3" key="1">
    <citation type="submission" date="2018-03" db="EMBL/GenBank/DDBJ databases">
        <title>Genomic Encyclopedia of Type Strains, Phase III (KMG-III): the genomes of soil and plant-associated and newly described type strains.</title>
        <authorList>
            <person name="Whitman W."/>
        </authorList>
    </citation>
    <scope>NUCLEOTIDE SEQUENCE [LARGE SCALE GENOMIC DNA]</scope>
    <source>
        <strain evidence="2 3">CGMCC 4.7097</strain>
    </source>
</reference>
<dbReference type="RefSeq" id="WP_106620507.1">
    <property type="nucleotide sequence ID" value="NZ_PYAX01000032.1"/>
</dbReference>
<proteinExistence type="predicted"/>
<feature type="domain" description="Protein-tyrosine-phosphatase-like N-terminal" evidence="1">
    <location>
        <begin position="25"/>
        <end position="80"/>
    </location>
</feature>
<name>A0A2P8HAC9_SACCR</name>
<dbReference type="Proteomes" id="UP000241118">
    <property type="component" value="Unassembled WGS sequence"/>
</dbReference>
<comment type="caution">
    <text evidence="2">The sequence shown here is derived from an EMBL/GenBank/DDBJ whole genome shotgun (WGS) entry which is preliminary data.</text>
</comment>
<sequence>MTAERLEGHLVRDPRTLHTDVETQLDHAAEEVSRRLDGKIDHRVVRAAVSEAYQRLADRATFHNFLPILAARSAQRSLQAG</sequence>
<dbReference type="OrthoDB" id="3694590at2"/>
<dbReference type="NCBIfam" id="NF046112">
    <property type="entry name" value="MSMEG_6209_Nter"/>
    <property type="match status" value="1"/>
</dbReference>
<dbReference type="Pfam" id="PF21234">
    <property type="entry name" value="Phosphatase-like_N"/>
    <property type="match status" value="1"/>
</dbReference>
<accession>A0A2P8HAC9</accession>